<dbReference type="PANTHER" id="PTHR34216:SF11">
    <property type="entry name" value="CHITOOLIGOSACCHARIDE DEACETYLASE"/>
    <property type="match status" value="1"/>
</dbReference>
<evidence type="ECO:0000256" key="1">
    <source>
        <dbReference type="ARBA" id="ARBA00022729"/>
    </source>
</evidence>
<comment type="caution">
    <text evidence="4">The sequence shown here is derived from an EMBL/GenBank/DDBJ whole genome shotgun (WGS) entry which is preliminary data.</text>
</comment>
<dbReference type="PROSITE" id="PS51677">
    <property type="entry name" value="NODB"/>
    <property type="match status" value="1"/>
</dbReference>
<evidence type="ECO:0000313" key="5">
    <source>
        <dbReference type="Proteomes" id="UP000649799"/>
    </source>
</evidence>
<dbReference type="Pfam" id="PF01522">
    <property type="entry name" value="Polysacc_deac_1"/>
    <property type="match status" value="1"/>
</dbReference>
<keyword evidence="5" id="KW-1185">Reference proteome</keyword>
<organism evidence="4 5">
    <name type="scientific">Cyclobacterium plantarum</name>
    <dbReference type="NCBI Taxonomy" id="2716263"/>
    <lineage>
        <taxon>Bacteria</taxon>
        <taxon>Pseudomonadati</taxon>
        <taxon>Bacteroidota</taxon>
        <taxon>Cytophagia</taxon>
        <taxon>Cytophagales</taxon>
        <taxon>Cyclobacteriaceae</taxon>
        <taxon>Cyclobacterium</taxon>
    </lineage>
</organism>
<dbReference type="InterPro" id="IPR011330">
    <property type="entry name" value="Glyco_hydro/deAcase_b/a-brl"/>
</dbReference>
<dbReference type="SUPFAM" id="SSF88713">
    <property type="entry name" value="Glycoside hydrolase/deacetylase"/>
    <property type="match status" value="1"/>
</dbReference>
<evidence type="ECO:0000256" key="2">
    <source>
        <dbReference type="SAM" id="SignalP"/>
    </source>
</evidence>
<protein>
    <submittedName>
        <fullName evidence="4">Polysaccharide deacetylase family protein</fullName>
    </submittedName>
</protein>
<feature type="signal peptide" evidence="2">
    <location>
        <begin position="1"/>
        <end position="24"/>
    </location>
</feature>
<dbReference type="InterPro" id="IPR002509">
    <property type="entry name" value="NODB_dom"/>
</dbReference>
<name>A0ABX0H3Y2_9BACT</name>
<dbReference type="InterPro" id="IPR051398">
    <property type="entry name" value="Polysacch_Deacetylase"/>
</dbReference>
<dbReference type="RefSeq" id="WP_166144481.1">
    <property type="nucleotide sequence ID" value="NZ_JAANYN010000002.1"/>
</dbReference>
<evidence type="ECO:0000259" key="3">
    <source>
        <dbReference type="PROSITE" id="PS51677"/>
    </source>
</evidence>
<dbReference type="EMBL" id="JAANYN010000002">
    <property type="protein sequence ID" value="NHE56526.1"/>
    <property type="molecule type" value="Genomic_DNA"/>
</dbReference>
<sequence>MKSLFSITACIVNLSIFLVFTAAAQNPEFPWPEGKKMAISLSFDDARASNPSPGATLLNEYGVKATFYVVPASMERDIPGWEMVVDTGHEIGNHSLYHPCSGNFVWSRNKALEDYTLERMRKELIAANDEVERLLGVRPEVFAYPCGLTYVGKGERTQSYVPLISELFLSGRGWKDEAPVDPYYADMAQLTGMEMDNKSFEEILPLIEAAAENRQWLVLAGHETNTEGNQTTYLSMLRKLCAYANDPANGIWIAPVGTVAKYVNEKRAAMEGNLNIPGISRPSEEGSINLTAEKGKGIGPDIKYMPEWNAFGWFTAKDRVEWDLDLPKKGTYEVWMEWSVSDEEAGKPFLLTSGDQTIEGVVKPSGSWETFQKTKIGKLSLEADFNRIIVASGEEFEDGALMDLKALTLVPVGK</sequence>
<evidence type="ECO:0000313" key="4">
    <source>
        <dbReference type="EMBL" id="NHE56526.1"/>
    </source>
</evidence>
<accession>A0ABX0H3Y2</accession>
<reference evidence="4 5" key="1">
    <citation type="submission" date="2020-03" db="EMBL/GenBank/DDBJ databases">
        <title>Cyclobacterium plantarum sp. nov., a marine bacterium isolated from a coastal-marine wetland.</title>
        <authorList>
            <person name="Sanchez-Porro C."/>
            <person name="Ventosa A."/>
            <person name="Amoozegar M."/>
        </authorList>
    </citation>
    <scope>NUCLEOTIDE SEQUENCE [LARGE SCALE GENOMIC DNA]</scope>
    <source>
        <strain evidence="4 5">GBPx2</strain>
    </source>
</reference>
<gene>
    <name evidence="4" type="ORF">G9Q97_06840</name>
</gene>
<dbReference type="PANTHER" id="PTHR34216">
    <property type="match status" value="1"/>
</dbReference>
<dbReference type="CDD" id="cd10967">
    <property type="entry name" value="CE4_GLA_like_6s"/>
    <property type="match status" value="1"/>
</dbReference>
<keyword evidence="1 2" id="KW-0732">Signal</keyword>
<dbReference type="Gene3D" id="2.60.120.260">
    <property type="entry name" value="Galactose-binding domain-like"/>
    <property type="match status" value="1"/>
</dbReference>
<proteinExistence type="predicted"/>
<dbReference type="Proteomes" id="UP000649799">
    <property type="component" value="Unassembled WGS sequence"/>
</dbReference>
<feature type="chain" id="PRO_5046284745" evidence="2">
    <location>
        <begin position="25"/>
        <end position="414"/>
    </location>
</feature>
<dbReference type="Gene3D" id="3.20.20.370">
    <property type="entry name" value="Glycoside hydrolase/deacetylase"/>
    <property type="match status" value="1"/>
</dbReference>
<feature type="domain" description="NodB homology" evidence="3">
    <location>
        <begin position="37"/>
        <end position="254"/>
    </location>
</feature>